<evidence type="ECO:0000313" key="2">
    <source>
        <dbReference type="Proteomes" id="UP000238430"/>
    </source>
</evidence>
<evidence type="ECO:0000313" key="1">
    <source>
        <dbReference type="EMBL" id="PSG94467.1"/>
    </source>
</evidence>
<dbReference type="OrthoDB" id="1038500at2"/>
<dbReference type="Proteomes" id="UP000238430">
    <property type="component" value="Unassembled WGS sequence"/>
</dbReference>
<protein>
    <recommendedName>
        <fullName evidence="3">Conjugative transposon protein TraN</fullName>
    </recommendedName>
</protein>
<dbReference type="InterPro" id="IPR022298">
    <property type="entry name" value="Conjug_transposon_TraN"/>
</dbReference>
<dbReference type="EMBL" id="PXOT01000010">
    <property type="protein sequence ID" value="PSG94467.1"/>
    <property type="molecule type" value="Genomic_DNA"/>
</dbReference>
<dbReference type="RefSeq" id="WP_106676202.1">
    <property type="nucleotide sequence ID" value="NZ_JACHWV010000010.1"/>
</dbReference>
<accession>A0A2T1NNJ8</accession>
<sequence>MRKIFLILCYILINVDYCEAQIDTIQVSKNYKTLLIFDDDIAESIIGNDFEFFQEIVQGNSDFNSRILKLSFNRGANSKNNFTNLTVITSSGVTLDYILEAVKIPKKLTFKIDTGSNKTDQTNQKFKKELLKSEHNIESKIISSNKSRYSLDVNETNFETISEEINREPNRLDSLYKNDRNEFYRLKCFYNQYEKEKIARYFVRNGDVFFQLKTVYYSYGDIFFHFKIENKQTIDLDIDFINYSIATNYKKSSSNQETLLQPVYLFQQPETVEGESSNHFFVVFKKFTLEKHNILRIDLKEKNGARTIQFDINDELINNPIKF</sequence>
<organism evidence="1 2">
    <name type="scientific">Mesoflavibacter zeaxanthinifaciens subsp. sabulilitoris</name>
    <dbReference type="NCBI Taxonomy" id="1520893"/>
    <lineage>
        <taxon>Bacteria</taxon>
        <taxon>Pseudomonadati</taxon>
        <taxon>Bacteroidota</taxon>
        <taxon>Flavobacteriia</taxon>
        <taxon>Flavobacteriales</taxon>
        <taxon>Flavobacteriaceae</taxon>
        <taxon>Mesoflavibacter</taxon>
    </lineage>
</organism>
<dbReference type="AlphaFoldDB" id="A0A2T1NNJ8"/>
<name>A0A2T1NNJ8_9FLAO</name>
<evidence type="ECO:0008006" key="3">
    <source>
        <dbReference type="Google" id="ProtNLM"/>
    </source>
</evidence>
<comment type="caution">
    <text evidence="1">The sequence shown here is derived from an EMBL/GenBank/DDBJ whole genome shotgun (WGS) entry which is preliminary data.</text>
</comment>
<dbReference type="Pfam" id="PF13595">
    <property type="entry name" value="DUF4138"/>
    <property type="match status" value="1"/>
</dbReference>
<gene>
    <name evidence="1" type="ORF">C7H61_00610</name>
</gene>
<keyword evidence="2" id="KW-1185">Reference proteome</keyword>
<reference evidence="1 2" key="1">
    <citation type="submission" date="2018-03" db="EMBL/GenBank/DDBJ databases">
        <title>Mesoflavibacter sp. HG37 and Mesoflavibacter sp. HG96 sp.nov., two marine bacteria isolated from seawater of Western Pacific Ocean.</title>
        <authorList>
            <person name="Cheng H."/>
            <person name="Wu Y.-H."/>
            <person name="Guo L.-L."/>
            <person name="Xu X.-W."/>
        </authorList>
    </citation>
    <scope>NUCLEOTIDE SEQUENCE [LARGE SCALE GENOMIC DNA]</scope>
    <source>
        <strain evidence="1 2">KCTC 42117</strain>
    </source>
</reference>
<proteinExistence type="predicted"/>